<dbReference type="InParanoid" id="A0A165T1B9"/>
<sequence>MICCNDYPYESVTLSTAAGTPFFPLIAAKHRNCVTSATALNTCQASTALSSYCSHDDPIVPFGLNQPKQPIHVGACRKSSGAVSRAFPYLWGHLQPQSIAYGAQLCRECTRRQCSTQLATSPSPELFASTSMIAALAAWSVVIAFAPSHPCAFSLALRIRLSLAGMPAAAISSRWQEGDSKYSRKGTSTLVGTMEQGKCSMDTTPTRPTIVSSIVRHLWAYFVD</sequence>
<accession>A0A165T1B9</accession>
<reference evidence="1 2" key="1">
    <citation type="journal article" date="2016" name="Mol. Biol. Evol.">
        <title>Comparative Genomics of Early-Diverging Mushroom-Forming Fungi Provides Insights into the Origins of Lignocellulose Decay Capabilities.</title>
        <authorList>
            <person name="Nagy L.G."/>
            <person name="Riley R."/>
            <person name="Tritt A."/>
            <person name="Adam C."/>
            <person name="Daum C."/>
            <person name="Floudas D."/>
            <person name="Sun H."/>
            <person name="Yadav J.S."/>
            <person name="Pangilinan J."/>
            <person name="Larsson K.H."/>
            <person name="Matsuura K."/>
            <person name="Barry K."/>
            <person name="Labutti K."/>
            <person name="Kuo R."/>
            <person name="Ohm R.A."/>
            <person name="Bhattacharya S.S."/>
            <person name="Shirouzu T."/>
            <person name="Yoshinaga Y."/>
            <person name="Martin F.M."/>
            <person name="Grigoriev I.V."/>
            <person name="Hibbett D.S."/>
        </authorList>
    </citation>
    <scope>NUCLEOTIDE SEQUENCE [LARGE SCALE GENOMIC DNA]</scope>
    <source>
        <strain evidence="1 2">HHB14362 ss-1</strain>
    </source>
</reference>
<organism evidence="1 2">
    <name type="scientific">Neolentinus lepideus HHB14362 ss-1</name>
    <dbReference type="NCBI Taxonomy" id="1314782"/>
    <lineage>
        <taxon>Eukaryota</taxon>
        <taxon>Fungi</taxon>
        <taxon>Dikarya</taxon>
        <taxon>Basidiomycota</taxon>
        <taxon>Agaricomycotina</taxon>
        <taxon>Agaricomycetes</taxon>
        <taxon>Gloeophyllales</taxon>
        <taxon>Gloeophyllaceae</taxon>
        <taxon>Neolentinus</taxon>
    </lineage>
</organism>
<keyword evidence="2" id="KW-1185">Reference proteome</keyword>
<gene>
    <name evidence="1" type="ORF">NEOLEDRAFT_295560</name>
</gene>
<dbReference type="AlphaFoldDB" id="A0A165T1B9"/>
<evidence type="ECO:0000313" key="1">
    <source>
        <dbReference type="EMBL" id="KZT25990.1"/>
    </source>
</evidence>
<protein>
    <submittedName>
        <fullName evidence="1">Uncharacterized protein</fullName>
    </submittedName>
</protein>
<dbReference type="EMBL" id="KV425569">
    <property type="protein sequence ID" value="KZT25990.1"/>
    <property type="molecule type" value="Genomic_DNA"/>
</dbReference>
<evidence type="ECO:0000313" key="2">
    <source>
        <dbReference type="Proteomes" id="UP000076761"/>
    </source>
</evidence>
<dbReference type="Proteomes" id="UP000076761">
    <property type="component" value="Unassembled WGS sequence"/>
</dbReference>
<proteinExistence type="predicted"/>
<name>A0A165T1B9_9AGAM</name>